<accession>G5C857</accession>
<dbReference type="Gene3D" id="2.60.40.640">
    <property type="match status" value="1"/>
</dbReference>
<dbReference type="AlphaFoldDB" id="G5C857"/>
<dbReference type="GO" id="GO:0006886">
    <property type="term" value="P:intracellular protein transport"/>
    <property type="evidence" value="ECO:0007669"/>
    <property type="project" value="InterPro"/>
</dbReference>
<gene>
    <name evidence="2" type="ORF">GW7_16928</name>
</gene>
<proteinExistence type="inferred from homology"/>
<dbReference type="InParanoid" id="G5C857"/>
<evidence type="ECO:0000313" key="2">
    <source>
        <dbReference type="EMBL" id="EHB17718.1"/>
    </source>
</evidence>
<evidence type="ECO:0000256" key="1">
    <source>
        <dbReference type="ARBA" id="ARBA00009100"/>
    </source>
</evidence>
<dbReference type="Pfam" id="PF03643">
    <property type="entry name" value="Vps26"/>
    <property type="match status" value="1"/>
</dbReference>
<protein>
    <submittedName>
        <fullName evidence="2">Vacuolar protein sorting-associated protein 26B</fullName>
    </submittedName>
</protein>
<dbReference type="PANTHER" id="PTHR12233">
    <property type="entry name" value="VACUOLAR PROTEIN SORTING 26 RELATED"/>
    <property type="match status" value="1"/>
</dbReference>
<sequence>MEIDIIKQGTTGTGPNVYQENDTRANYEIVDGEPVQGVSIPFRLFLAGYELTLMMQNTNKKFSVSYYLSLVLIDEEERCHFKQQKVALWRKGKNVQKSMFHQAAITSQSLEGTASLGEVRTPSQLPDNNNKQ</sequence>
<comment type="similarity">
    <text evidence="1">Belongs to the VPS26 family.</text>
</comment>
<dbReference type="InterPro" id="IPR014752">
    <property type="entry name" value="Arrestin-like_C"/>
</dbReference>
<dbReference type="EMBL" id="JH173792">
    <property type="protein sequence ID" value="EHB17718.1"/>
    <property type="molecule type" value="Genomic_DNA"/>
</dbReference>
<dbReference type="STRING" id="10181.G5C857"/>
<organism evidence="2 3">
    <name type="scientific">Heterocephalus glaber</name>
    <name type="common">Naked mole rat</name>
    <dbReference type="NCBI Taxonomy" id="10181"/>
    <lineage>
        <taxon>Eukaryota</taxon>
        <taxon>Metazoa</taxon>
        <taxon>Chordata</taxon>
        <taxon>Craniata</taxon>
        <taxon>Vertebrata</taxon>
        <taxon>Euteleostomi</taxon>
        <taxon>Mammalia</taxon>
        <taxon>Eutheria</taxon>
        <taxon>Euarchontoglires</taxon>
        <taxon>Glires</taxon>
        <taxon>Rodentia</taxon>
        <taxon>Hystricomorpha</taxon>
        <taxon>Bathyergidae</taxon>
        <taxon>Heterocephalus</taxon>
    </lineage>
</organism>
<reference evidence="2 3" key="1">
    <citation type="journal article" date="2011" name="Nature">
        <title>Genome sequencing reveals insights into physiology and longevity of the naked mole rat.</title>
        <authorList>
            <person name="Kim E.B."/>
            <person name="Fang X."/>
            <person name="Fushan A.A."/>
            <person name="Huang Z."/>
            <person name="Lobanov A.V."/>
            <person name="Han L."/>
            <person name="Marino S.M."/>
            <person name="Sun X."/>
            <person name="Turanov A.A."/>
            <person name="Yang P."/>
            <person name="Yim S.H."/>
            <person name="Zhao X."/>
            <person name="Kasaikina M.V."/>
            <person name="Stoletzki N."/>
            <person name="Peng C."/>
            <person name="Polak P."/>
            <person name="Xiong Z."/>
            <person name="Kiezun A."/>
            <person name="Zhu Y."/>
            <person name="Chen Y."/>
            <person name="Kryukov G.V."/>
            <person name="Zhang Q."/>
            <person name="Peshkin L."/>
            <person name="Yang L."/>
            <person name="Bronson R.T."/>
            <person name="Buffenstein R."/>
            <person name="Wang B."/>
            <person name="Han C."/>
            <person name="Li Q."/>
            <person name="Chen L."/>
            <person name="Zhao W."/>
            <person name="Sunyaev S.R."/>
            <person name="Park T.J."/>
            <person name="Zhang G."/>
            <person name="Wang J."/>
            <person name="Gladyshev V.N."/>
        </authorList>
    </citation>
    <scope>NUCLEOTIDE SEQUENCE [LARGE SCALE GENOMIC DNA]</scope>
</reference>
<dbReference type="InterPro" id="IPR028934">
    <property type="entry name" value="Vps26-related"/>
</dbReference>
<evidence type="ECO:0000313" key="3">
    <source>
        <dbReference type="Proteomes" id="UP000006813"/>
    </source>
</evidence>
<name>G5C857_HETGA</name>
<dbReference type="Proteomes" id="UP000006813">
    <property type="component" value="Unassembled WGS sequence"/>
</dbReference>